<sequence>MGPDGRGRAVADPVQHSRAVVVLALAALALGGFAIGSTEFVALGLLPDIARELLPDAWARSHADAVANAGVMVSAYAAGVVVGAPTIAAFGARLPRKTLLLGLLVGFVVATLATAVLPGFGLVVAARFVAGLPHGAYFGVATLAASELLGPGARGRAAAFVLAGLTTANVVGVPVITAIGQAAGWRAAYLVVAAAFALTFVAVAIALPRGHSDASATVGRELRAFARPQVWFAIALGAIGFGGLFSAYTYIAPITTDVTGLAAGVVPLVLVVFGVGMTIGNLAGGWFVDRGVRRAVLVCFVGVLLSLAELLVGAADPVGLFVGVLLIGAFSAALSPAIQVRLMDVAHGSTTIAAASTHSALNIGNSLGAALGALAIAAGLGYLSPIAVGIGMTALGLVLAAVAFSLETRTARHGLARAELAGPEA</sequence>
<dbReference type="AlphaFoldDB" id="A0A3A1U3W0"/>
<keyword evidence="2" id="KW-1003">Cell membrane</keyword>
<dbReference type="SUPFAM" id="SSF103473">
    <property type="entry name" value="MFS general substrate transporter"/>
    <property type="match status" value="1"/>
</dbReference>
<dbReference type="InterPro" id="IPR011701">
    <property type="entry name" value="MFS"/>
</dbReference>
<feature type="transmembrane region" description="Helical" evidence="6">
    <location>
        <begin position="124"/>
        <end position="145"/>
    </location>
</feature>
<feature type="domain" description="Major facilitator superfamily (MFS) profile" evidence="7">
    <location>
        <begin position="24"/>
        <end position="411"/>
    </location>
</feature>
<gene>
    <name evidence="8" type="ORF">D1781_06450</name>
</gene>
<evidence type="ECO:0000259" key="7">
    <source>
        <dbReference type="PROSITE" id="PS50850"/>
    </source>
</evidence>
<dbReference type="Pfam" id="PF07690">
    <property type="entry name" value="MFS_1"/>
    <property type="match status" value="1"/>
</dbReference>
<feature type="transmembrane region" description="Helical" evidence="6">
    <location>
        <begin position="295"/>
        <end position="312"/>
    </location>
</feature>
<evidence type="ECO:0000313" key="9">
    <source>
        <dbReference type="Proteomes" id="UP000265742"/>
    </source>
</evidence>
<dbReference type="OrthoDB" id="9814237at2"/>
<feature type="transmembrane region" description="Helical" evidence="6">
    <location>
        <begin position="187"/>
        <end position="209"/>
    </location>
</feature>
<evidence type="ECO:0000313" key="8">
    <source>
        <dbReference type="EMBL" id="RIX31010.1"/>
    </source>
</evidence>
<reference evidence="9" key="1">
    <citation type="submission" date="2018-09" db="EMBL/GenBank/DDBJ databases">
        <authorList>
            <person name="Kim I."/>
        </authorList>
    </citation>
    <scope>NUCLEOTIDE SEQUENCE [LARGE SCALE GENOMIC DNA]</scope>
    <source>
        <strain evidence="9">DD4a</strain>
    </source>
</reference>
<dbReference type="PANTHER" id="PTHR43124">
    <property type="entry name" value="PURINE EFFLUX PUMP PBUE"/>
    <property type="match status" value="1"/>
</dbReference>
<evidence type="ECO:0000256" key="2">
    <source>
        <dbReference type="ARBA" id="ARBA00022475"/>
    </source>
</evidence>
<dbReference type="PANTHER" id="PTHR43124:SF3">
    <property type="entry name" value="CHLORAMPHENICOL EFFLUX PUMP RV0191"/>
    <property type="match status" value="1"/>
</dbReference>
<dbReference type="GO" id="GO:0022857">
    <property type="term" value="F:transmembrane transporter activity"/>
    <property type="evidence" value="ECO:0007669"/>
    <property type="project" value="InterPro"/>
</dbReference>
<dbReference type="PROSITE" id="PS50850">
    <property type="entry name" value="MFS"/>
    <property type="match status" value="1"/>
</dbReference>
<protein>
    <submittedName>
        <fullName evidence="8">MFS transporter</fullName>
    </submittedName>
</protein>
<keyword evidence="3 6" id="KW-0812">Transmembrane</keyword>
<feature type="transmembrane region" description="Helical" evidence="6">
    <location>
        <begin position="230"/>
        <end position="251"/>
    </location>
</feature>
<dbReference type="GO" id="GO:0005886">
    <property type="term" value="C:plasma membrane"/>
    <property type="evidence" value="ECO:0007669"/>
    <property type="project" value="UniProtKB-SubCell"/>
</dbReference>
<comment type="caution">
    <text evidence="8">The sequence shown here is derived from an EMBL/GenBank/DDBJ whole genome shotgun (WGS) entry which is preliminary data.</text>
</comment>
<feature type="transmembrane region" description="Helical" evidence="6">
    <location>
        <begin position="66"/>
        <end position="92"/>
    </location>
</feature>
<comment type="subcellular location">
    <subcellularLocation>
        <location evidence="1">Cell membrane</location>
        <topology evidence="1">Multi-pass membrane protein</topology>
    </subcellularLocation>
</comment>
<evidence type="ECO:0000256" key="3">
    <source>
        <dbReference type="ARBA" id="ARBA00022692"/>
    </source>
</evidence>
<name>A0A3A1U3W0_9MICO</name>
<feature type="transmembrane region" description="Helical" evidence="6">
    <location>
        <begin position="359"/>
        <end position="380"/>
    </location>
</feature>
<feature type="transmembrane region" description="Helical" evidence="6">
    <location>
        <begin position="318"/>
        <end position="338"/>
    </location>
</feature>
<proteinExistence type="predicted"/>
<organism evidence="8 9">
    <name type="scientific">Amnibacterium setariae</name>
    <dbReference type="NCBI Taxonomy" id="2306585"/>
    <lineage>
        <taxon>Bacteria</taxon>
        <taxon>Bacillati</taxon>
        <taxon>Actinomycetota</taxon>
        <taxon>Actinomycetes</taxon>
        <taxon>Micrococcales</taxon>
        <taxon>Microbacteriaceae</taxon>
        <taxon>Amnibacterium</taxon>
    </lineage>
</organism>
<dbReference type="InterPro" id="IPR050189">
    <property type="entry name" value="MFS_Efflux_Transporters"/>
</dbReference>
<dbReference type="RefSeq" id="WP_119481372.1">
    <property type="nucleotide sequence ID" value="NZ_QXTG01000001.1"/>
</dbReference>
<evidence type="ECO:0000256" key="6">
    <source>
        <dbReference type="SAM" id="Phobius"/>
    </source>
</evidence>
<feature type="transmembrane region" description="Helical" evidence="6">
    <location>
        <begin position="20"/>
        <end position="46"/>
    </location>
</feature>
<dbReference type="EMBL" id="QXTG01000001">
    <property type="protein sequence ID" value="RIX31010.1"/>
    <property type="molecule type" value="Genomic_DNA"/>
</dbReference>
<feature type="transmembrane region" description="Helical" evidence="6">
    <location>
        <begin position="386"/>
        <end position="406"/>
    </location>
</feature>
<evidence type="ECO:0000256" key="4">
    <source>
        <dbReference type="ARBA" id="ARBA00022989"/>
    </source>
</evidence>
<keyword evidence="5 6" id="KW-0472">Membrane</keyword>
<dbReference type="Proteomes" id="UP000265742">
    <property type="component" value="Unassembled WGS sequence"/>
</dbReference>
<keyword evidence="9" id="KW-1185">Reference proteome</keyword>
<feature type="transmembrane region" description="Helical" evidence="6">
    <location>
        <begin position="99"/>
        <end position="118"/>
    </location>
</feature>
<dbReference type="InterPro" id="IPR036259">
    <property type="entry name" value="MFS_trans_sf"/>
</dbReference>
<accession>A0A3A1U3W0</accession>
<evidence type="ECO:0000256" key="1">
    <source>
        <dbReference type="ARBA" id="ARBA00004651"/>
    </source>
</evidence>
<dbReference type="Gene3D" id="1.20.1250.20">
    <property type="entry name" value="MFS general substrate transporter like domains"/>
    <property type="match status" value="1"/>
</dbReference>
<dbReference type="InterPro" id="IPR020846">
    <property type="entry name" value="MFS_dom"/>
</dbReference>
<feature type="transmembrane region" description="Helical" evidence="6">
    <location>
        <begin position="157"/>
        <end position="181"/>
    </location>
</feature>
<evidence type="ECO:0000256" key="5">
    <source>
        <dbReference type="ARBA" id="ARBA00023136"/>
    </source>
</evidence>
<keyword evidence="4 6" id="KW-1133">Transmembrane helix</keyword>
<dbReference type="CDD" id="cd17324">
    <property type="entry name" value="MFS_NepI_like"/>
    <property type="match status" value="1"/>
</dbReference>
<feature type="transmembrane region" description="Helical" evidence="6">
    <location>
        <begin position="263"/>
        <end position="288"/>
    </location>
</feature>